<protein>
    <submittedName>
        <fullName evidence="2">Lipocalin</fullName>
    </submittedName>
</protein>
<feature type="signal peptide" evidence="1">
    <location>
        <begin position="1"/>
        <end position="15"/>
    </location>
</feature>
<evidence type="ECO:0000256" key="1">
    <source>
        <dbReference type="SAM" id="SignalP"/>
    </source>
</evidence>
<reference evidence="2" key="1">
    <citation type="journal article" date="2016" name="Ticks Tick Borne Dis.">
        <title>De novo assembly and annotation of the salivary gland transcriptome of Rhipicephalus appendiculatus male and female ticks during blood feeding.</title>
        <authorList>
            <person name="de Castro M.H."/>
            <person name="de Klerk D."/>
            <person name="Pienaar R."/>
            <person name="Latif A.A."/>
            <person name="Rees D.J."/>
            <person name="Mans B.J."/>
        </authorList>
    </citation>
    <scope>NUCLEOTIDE SEQUENCE</scope>
    <source>
        <tissue evidence="2">Salivary glands</tissue>
    </source>
</reference>
<dbReference type="Pfam" id="PF02098">
    <property type="entry name" value="His_binding"/>
    <property type="match status" value="1"/>
</dbReference>
<proteinExistence type="predicted"/>
<dbReference type="PRINTS" id="PR01220">
    <property type="entry name" value="HISBINDING"/>
</dbReference>
<dbReference type="GO" id="GO:0043176">
    <property type="term" value="F:amine binding"/>
    <property type="evidence" value="ECO:0007669"/>
    <property type="project" value="InterPro"/>
</dbReference>
<dbReference type="GO" id="GO:0030682">
    <property type="term" value="P:symbiont-mediated perturbation of host defenses"/>
    <property type="evidence" value="ECO:0007669"/>
    <property type="project" value="InterPro"/>
</dbReference>
<dbReference type="InterPro" id="IPR012674">
    <property type="entry name" value="Calycin"/>
</dbReference>
<organism evidence="2">
    <name type="scientific">Rhipicephalus appendiculatus</name>
    <name type="common">Brown ear tick</name>
    <dbReference type="NCBI Taxonomy" id="34631"/>
    <lineage>
        <taxon>Eukaryota</taxon>
        <taxon>Metazoa</taxon>
        <taxon>Ecdysozoa</taxon>
        <taxon>Arthropoda</taxon>
        <taxon>Chelicerata</taxon>
        <taxon>Arachnida</taxon>
        <taxon>Acari</taxon>
        <taxon>Parasitiformes</taxon>
        <taxon>Ixodida</taxon>
        <taxon>Ixodoidea</taxon>
        <taxon>Ixodidae</taxon>
        <taxon>Rhipicephalinae</taxon>
        <taxon>Rhipicephalus</taxon>
        <taxon>Rhipicephalus</taxon>
    </lineage>
</organism>
<feature type="chain" id="PRO_5012475366" evidence="1">
    <location>
        <begin position="16"/>
        <end position="222"/>
    </location>
</feature>
<dbReference type="EMBL" id="GEDV01006460">
    <property type="protein sequence ID" value="JAP82097.1"/>
    <property type="molecule type" value="Transcribed_RNA"/>
</dbReference>
<dbReference type="InterPro" id="IPR002970">
    <property type="entry name" value="Tick_his-bd"/>
</dbReference>
<keyword evidence="1" id="KW-0732">Signal</keyword>
<dbReference type="Gene3D" id="2.40.128.20">
    <property type="match status" value="1"/>
</dbReference>
<dbReference type="AlphaFoldDB" id="A0A131YT08"/>
<sequence>MKILVFLYILRVGLCQKGIQRVRYPSWADEAAFGRFQNVTKSLFANLGTESYLVRTTGNNYVWRQGTSCVRATSRRIYDDVFNSTTTFKYSQTEWHSVHATVYPTKKYGYVLTKNGILNTEQGTGTTTYYSLAFSNYRSCSIYYGPNGAYSPTLDSGNYELWVTRDKVKSVPRCCEFMFKYLTLGQVIRDVYTSGCDSGPAGKGWTTSPIAEKQDANVGIKG</sequence>
<name>A0A131YT08_RHIAP</name>
<evidence type="ECO:0000313" key="2">
    <source>
        <dbReference type="EMBL" id="JAP82097.1"/>
    </source>
</evidence>
<accession>A0A131YT08</accession>
<dbReference type="SUPFAM" id="SSF50814">
    <property type="entry name" value="Lipocalins"/>
    <property type="match status" value="1"/>
</dbReference>